<feature type="transmembrane region" description="Helical" evidence="7">
    <location>
        <begin position="218"/>
        <end position="235"/>
    </location>
</feature>
<evidence type="ECO:0000313" key="10">
    <source>
        <dbReference type="Proteomes" id="UP001157418"/>
    </source>
</evidence>
<reference evidence="9 10" key="1">
    <citation type="submission" date="2022-01" db="EMBL/GenBank/DDBJ databases">
        <authorList>
            <person name="Xiong W."/>
            <person name="Schranz E."/>
        </authorList>
    </citation>
    <scope>NUCLEOTIDE SEQUENCE [LARGE SCALE GENOMIC DNA]</scope>
</reference>
<dbReference type="GO" id="GO:0016020">
    <property type="term" value="C:membrane"/>
    <property type="evidence" value="ECO:0007669"/>
    <property type="project" value="UniProtKB-SubCell"/>
</dbReference>
<name>A0AAU9MNW4_9ASTR</name>
<protein>
    <recommendedName>
        <fullName evidence="8">GOLD domain-containing protein</fullName>
    </recommendedName>
</protein>
<gene>
    <name evidence="9" type="ORF">LVIROSA_LOCUS15687</name>
</gene>
<dbReference type="InterPro" id="IPR009038">
    <property type="entry name" value="GOLD_dom"/>
</dbReference>
<evidence type="ECO:0000313" key="9">
    <source>
        <dbReference type="EMBL" id="CAH1428781.1"/>
    </source>
</evidence>
<comment type="caution">
    <text evidence="9">The sequence shown here is derived from an EMBL/GenBank/DDBJ whole genome shotgun (WGS) entry which is preliminary data.</text>
</comment>
<feature type="domain" description="GOLD" evidence="8">
    <location>
        <begin position="69"/>
        <end position="157"/>
    </location>
</feature>
<evidence type="ECO:0000256" key="3">
    <source>
        <dbReference type="ARBA" id="ARBA00022692"/>
    </source>
</evidence>
<evidence type="ECO:0000256" key="7">
    <source>
        <dbReference type="SAM" id="Phobius"/>
    </source>
</evidence>
<evidence type="ECO:0000256" key="5">
    <source>
        <dbReference type="ARBA" id="ARBA00022989"/>
    </source>
</evidence>
<evidence type="ECO:0000256" key="4">
    <source>
        <dbReference type="ARBA" id="ARBA00022729"/>
    </source>
</evidence>
<feature type="transmembrane region" description="Helical" evidence="7">
    <location>
        <begin position="39"/>
        <end position="66"/>
    </location>
</feature>
<comment type="subcellular location">
    <subcellularLocation>
        <location evidence="1">Membrane</location>
        <topology evidence="1">Single-pass type I membrane protein</topology>
    </subcellularLocation>
</comment>
<accession>A0AAU9MNW4</accession>
<dbReference type="EMBL" id="CAKMRJ010002223">
    <property type="protein sequence ID" value="CAH1428781.1"/>
    <property type="molecule type" value="Genomic_DNA"/>
</dbReference>
<feature type="transmembrane region" description="Helical" evidence="7">
    <location>
        <begin position="281"/>
        <end position="308"/>
    </location>
</feature>
<keyword evidence="3 7" id="KW-0812">Transmembrane</keyword>
<feature type="transmembrane region" description="Helical" evidence="7">
    <location>
        <begin position="7"/>
        <end position="27"/>
    </location>
</feature>
<dbReference type="SMART" id="SM01190">
    <property type="entry name" value="EMP24_GP25L"/>
    <property type="match status" value="2"/>
</dbReference>
<dbReference type="AlphaFoldDB" id="A0AAU9MNW4"/>
<evidence type="ECO:0000259" key="8">
    <source>
        <dbReference type="PROSITE" id="PS50866"/>
    </source>
</evidence>
<evidence type="ECO:0000256" key="2">
    <source>
        <dbReference type="ARBA" id="ARBA00007104"/>
    </source>
</evidence>
<sequence length="489" mass="56170">MTSYWVGSNFFGHVFFTYAPFSTIYVFQLITQNESKLKMLLVVVAAAMTVFLTANTGGVFGIRFVIDRRDCFSQKFEYGVTVRFSFVVINVEDHDDIHYTKFPTDLVVKGPKGEQIHDFRDKTSGKSDFVVHNEGVYQFCFSNKSPYMETVDFDVHSSHFYNDVKHAQNDHFNSIMEQISKLEDALYKIQFEQHWLEAQADRHAIVNEKMSKRAMHKALGESAALIGASILQVYFLKRLFERKIGIWVKLVSTLVVCSDFCSIIIVSVFQRIIRNDSKMRMSSIAIAAVFMVILMANIGEVLGIRFVIDRDECFSHKSEYGATVRFSFVVIKVEGAWHYNEDGVDLVVTGPKGEQIQDFRDKTSDKSDFVAHNEGLYKFCFTNKSPYHETLDFDVHSSHFYNDVEHAKDDHFKPILEQISKLEDALYNIQFEQHWLEAETDRQAIINEGMGKRAMHKAVVESAALIGASVLQVYLLTRLFERKLGLSRV</sequence>
<dbReference type="PANTHER" id="PTHR22811">
    <property type="entry name" value="TRANSMEMBRANE EMP24 DOMAIN-CONTAINING PROTEIN"/>
    <property type="match status" value="1"/>
</dbReference>
<dbReference type="PROSITE" id="PS50866">
    <property type="entry name" value="GOLD"/>
    <property type="match status" value="2"/>
</dbReference>
<dbReference type="Proteomes" id="UP001157418">
    <property type="component" value="Unassembled WGS sequence"/>
</dbReference>
<keyword evidence="4" id="KW-0732">Signal</keyword>
<keyword evidence="6 7" id="KW-0472">Membrane</keyword>
<proteinExistence type="inferred from homology"/>
<dbReference type="InterPro" id="IPR015720">
    <property type="entry name" value="Emp24-like"/>
</dbReference>
<organism evidence="9 10">
    <name type="scientific">Lactuca virosa</name>
    <dbReference type="NCBI Taxonomy" id="75947"/>
    <lineage>
        <taxon>Eukaryota</taxon>
        <taxon>Viridiplantae</taxon>
        <taxon>Streptophyta</taxon>
        <taxon>Embryophyta</taxon>
        <taxon>Tracheophyta</taxon>
        <taxon>Spermatophyta</taxon>
        <taxon>Magnoliopsida</taxon>
        <taxon>eudicotyledons</taxon>
        <taxon>Gunneridae</taxon>
        <taxon>Pentapetalae</taxon>
        <taxon>asterids</taxon>
        <taxon>campanulids</taxon>
        <taxon>Asterales</taxon>
        <taxon>Asteraceae</taxon>
        <taxon>Cichorioideae</taxon>
        <taxon>Cichorieae</taxon>
        <taxon>Lactucinae</taxon>
        <taxon>Lactuca</taxon>
    </lineage>
</organism>
<dbReference type="Pfam" id="PF01105">
    <property type="entry name" value="EMP24_GP25L"/>
    <property type="match status" value="2"/>
</dbReference>
<evidence type="ECO:0000256" key="6">
    <source>
        <dbReference type="ARBA" id="ARBA00023136"/>
    </source>
</evidence>
<evidence type="ECO:0000256" key="1">
    <source>
        <dbReference type="ARBA" id="ARBA00004479"/>
    </source>
</evidence>
<comment type="similarity">
    <text evidence="2">Belongs to the EMP24/GP25L family.</text>
</comment>
<feature type="transmembrane region" description="Helical" evidence="7">
    <location>
        <begin position="247"/>
        <end position="269"/>
    </location>
</feature>
<keyword evidence="10" id="KW-1185">Reference proteome</keyword>
<feature type="domain" description="GOLD" evidence="8">
    <location>
        <begin position="311"/>
        <end position="397"/>
    </location>
</feature>
<keyword evidence="5 7" id="KW-1133">Transmembrane helix</keyword>